<dbReference type="Gene3D" id="3.40.50.1360">
    <property type="match status" value="1"/>
</dbReference>
<proteinExistence type="predicted"/>
<dbReference type="InterPro" id="IPR018356">
    <property type="entry name" value="Tscrpt_reg_HTH_DeoR_CS"/>
</dbReference>
<evidence type="ECO:0000256" key="1">
    <source>
        <dbReference type="ARBA" id="ARBA00023015"/>
    </source>
</evidence>
<dbReference type="Gene3D" id="1.10.10.10">
    <property type="entry name" value="Winged helix-like DNA-binding domain superfamily/Winged helix DNA-binding domain"/>
    <property type="match status" value="1"/>
</dbReference>
<accession>A0A2J9PPJ6</accession>
<dbReference type="PRINTS" id="PR00037">
    <property type="entry name" value="HTHLACR"/>
</dbReference>
<dbReference type="InterPro" id="IPR014036">
    <property type="entry name" value="DeoR-like_C"/>
</dbReference>
<name>A0A2J9PPJ6_9LACT</name>
<evidence type="ECO:0000259" key="4">
    <source>
        <dbReference type="PROSITE" id="PS51000"/>
    </source>
</evidence>
<dbReference type="Proteomes" id="UP000192813">
    <property type="component" value="Unassembled WGS sequence"/>
</dbReference>
<comment type="caution">
    <text evidence="5">The sequence shown here is derived from an EMBL/GenBank/DDBJ whole genome shotgun (WGS) entry which is preliminary data.</text>
</comment>
<dbReference type="InterPro" id="IPR036388">
    <property type="entry name" value="WH-like_DNA-bd_sf"/>
</dbReference>
<dbReference type="SUPFAM" id="SSF100950">
    <property type="entry name" value="NagB/RpiA/CoA transferase-like"/>
    <property type="match status" value="1"/>
</dbReference>
<dbReference type="PROSITE" id="PS51000">
    <property type="entry name" value="HTH_DEOR_2"/>
    <property type="match status" value="1"/>
</dbReference>
<sequence length="256" mass="28615">MLLEERKTIILDYLNQHHMVDLQTLVTMTGASESTLRRDLDSMEDEGLLIRVHGGAKLKKGANPVIGEEPRFSDKVLNNANEKRIIAQHAVGLIEKGETIYLDAGTTTLLMLDFITPDMQLNIVTNGVDQAIVAAGKGLNIQLLGGTLRANTQAIVGQSAHKQLKKYHFHHVFLGMNGIDLDDGLTTTDEEEAFLKEQAASQSIDVHVMIDQSKFERTYPITVNLDCEFQVVTNIFKDRHAKEDFTQVYKIKEVNN</sequence>
<reference evidence="6" key="1">
    <citation type="submission" date="2017-12" db="EMBL/GenBank/DDBJ databases">
        <title>FDA dAtabase for Regulatory Grade micrObial Sequences (FDA-ARGOS): Supporting development and validation of Infectious Disease Dx tests.</title>
        <authorList>
            <person name="Hoffmann M."/>
            <person name="Allard M."/>
            <person name="Evans P."/>
            <person name="Brown E."/>
            <person name="Tallon L."/>
            <person name="Sadzewicz L."/>
            <person name="Sengamalay N."/>
            <person name="Ott S."/>
            <person name="Godinez A."/>
            <person name="Nagaraj S."/>
            <person name="Vavikolanu K."/>
            <person name="Aluvathingal J."/>
            <person name="Nadendla S."/>
            <person name="Sichtig H."/>
        </authorList>
    </citation>
    <scope>NUCLEOTIDE SEQUENCE [LARGE SCALE GENOMIC DNA]</scope>
    <source>
        <strain evidence="6">FDAARGOS_249</strain>
    </source>
</reference>
<dbReference type="InterPro" id="IPR050313">
    <property type="entry name" value="Carb_Metab_HTH_regulators"/>
</dbReference>
<evidence type="ECO:0000313" key="5">
    <source>
        <dbReference type="EMBL" id="PNL92279.1"/>
    </source>
</evidence>
<dbReference type="Pfam" id="PF00455">
    <property type="entry name" value="DeoRC"/>
    <property type="match status" value="1"/>
</dbReference>
<dbReference type="InterPro" id="IPR001034">
    <property type="entry name" value="DeoR_HTH"/>
</dbReference>
<dbReference type="GO" id="GO:0003677">
    <property type="term" value="F:DNA binding"/>
    <property type="evidence" value="ECO:0007669"/>
    <property type="project" value="UniProtKB-KW"/>
</dbReference>
<organism evidence="5 6">
    <name type="scientific">Aerococcus viridans</name>
    <dbReference type="NCBI Taxonomy" id="1377"/>
    <lineage>
        <taxon>Bacteria</taxon>
        <taxon>Bacillati</taxon>
        <taxon>Bacillota</taxon>
        <taxon>Bacilli</taxon>
        <taxon>Lactobacillales</taxon>
        <taxon>Aerococcaceae</taxon>
        <taxon>Aerococcus</taxon>
    </lineage>
</organism>
<protein>
    <submittedName>
        <fullName evidence="5">DeoR/GlpR transcriptional regulator</fullName>
    </submittedName>
</protein>
<dbReference type="SUPFAM" id="SSF46785">
    <property type="entry name" value="Winged helix' DNA-binding domain"/>
    <property type="match status" value="1"/>
</dbReference>
<dbReference type="PANTHER" id="PTHR30363">
    <property type="entry name" value="HTH-TYPE TRANSCRIPTIONAL REGULATOR SRLR-RELATED"/>
    <property type="match status" value="1"/>
</dbReference>
<dbReference type="RefSeq" id="WP_083069978.1">
    <property type="nucleotide sequence ID" value="NZ_NBTM02000001.1"/>
</dbReference>
<dbReference type="Pfam" id="PF08220">
    <property type="entry name" value="HTH_DeoR"/>
    <property type="match status" value="1"/>
</dbReference>
<dbReference type="AlphaFoldDB" id="A0A2J9PPJ6"/>
<keyword evidence="3" id="KW-0804">Transcription</keyword>
<gene>
    <name evidence="5" type="ORF">A6J77_008570</name>
</gene>
<dbReference type="SMART" id="SM00420">
    <property type="entry name" value="HTH_DEOR"/>
    <property type="match status" value="1"/>
</dbReference>
<dbReference type="PROSITE" id="PS00894">
    <property type="entry name" value="HTH_DEOR_1"/>
    <property type="match status" value="1"/>
</dbReference>
<dbReference type="InterPro" id="IPR036390">
    <property type="entry name" value="WH_DNA-bd_sf"/>
</dbReference>
<dbReference type="PANTHER" id="PTHR30363:SF56">
    <property type="entry name" value="TRANSCRIPTIONAL REGULATOR, DEOR FAMILY"/>
    <property type="match status" value="1"/>
</dbReference>
<dbReference type="SMART" id="SM01134">
    <property type="entry name" value="DeoRC"/>
    <property type="match status" value="1"/>
</dbReference>
<evidence type="ECO:0000313" key="6">
    <source>
        <dbReference type="Proteomes" id="UP000192813"/>
    </source>
</evidence>
<dbReference type="EMBL" id="NBTM02000001">
    <property type="protein sequence ID" value="PNL92279.1"/>
    <property type="molecule type" value="Genomic_DNA"/>
</dbReference>
<dbReference type="GO" id="GO:0003700">
    <property type="term" value="F:DNA-binding transcription factor activity"/>
    <property type="evidence" value="ECO:0007669"/>
    <property type="project" value="InterPro"/>
</dbReference>
<dbReference type="InterPro" id="IPR037171">
    <property type="entry name" value="NagB/RpiA_transferase-like"/>
</dbReference>
<keyword evidence="2" id="KW-0238">DNA-binding</keyword>
<evidence type="ECO:0000256" key="2">
    <source>
        <dbReference type="ARBA" id="ARBA00023125"/>
    </source>
</evidence>
<keyword evidence="1" id="KW-0805">Transcription regulation</keyword>
<feature type="domain" description="HTH deoR-type" evidence="4">
    <location>
        <begin position="3"/>
        <end position="58"/>
    </location>
</feature>
<evidence type="ECO:0000256" key="3">
    <source>
        <dbReference type="ARBA" id="ARBA00023163"/>
    </source>
</evidence>